<evidence type="ECO:0000256" key="2">
    <source>
        <dbReference type="ARBA" id="ARBA00022771"/>
    </source>
</evidence>
<dbReference type="PANTHER" id="PTHR33304">
    <property type="match status" value="1"/>
</dbReference>
<organism evidence="7 8">
    <name type="scientific">Flemingia macrophylla</name>
    <dbReference type="NCBI Taxonomy" id="520843"/>
    <lineage>
        <taxon>Eukaryota</taxon>
        <taxon>Viridiplantae</taxon>
        <taxon>Streptophyta</taxon>
        <taxon>Embryophyta</taxon>
        <taxon>Tracheophyta</taxon>
        <taxon>Spermatophyta</taxon>
        <taxon>Magnoliopsida</taxon>
        <taxon>eudicotyledons</taxon>
        <taxon>Gunneridae</taxon>
        <taxon>Pentapetalae</taxon>
        <taxon>rosids</taxon>
        <taxon>fabids</taxon>
        <taxon>Fabales</taxon>
        <taxon>Fabaceae</taxon>
        <taxon>Papilionoideae</taxon>
        <taxon>50 kb inversion clade</taxon>
        <taxon>NPAAA clade</taxon>
        <taxon>indigoferoid/millettioid clade</taxon>
        <taxon>Phaseoleae</taxon>
        <taxon>Flemingia</taxon>
    </lineage>
</organism>
<dbReference type="GO" id="GO:0008270">
    <property type="term" value="F:zinc ion binding"/>
    <property type="evidence" value="ECO:0007669"/>
    <property type="project" value="UniProtKB-KW"/>
</dbReference>
<dbReference type="InterPro" id="IPR013083">
    <property type="entry name" value="Znf_RING/FYVE/PHD"/>
</dbReference>
<keyword evidence="8" id="KW-1185">Reference proteome</keyword>
<keyword evidence="1" id="KW-0479">Metal-binding</keyword>
<evidence type="ECO:0000256" key="4">
    <source>
        <dbReference type="ARBA" id="ARBA00023015"/>
    </source>
</evidence>
<keyword evidence="5" id="KW-0804">Transcription</keyword>
<evidence type="ECO:0000256" key="5">
    <source>
        <dbReference type="ARBA" id="ARBA00023163"/>
    </source>
</evidence>
<protein>
    <recommendedName>
        <fullName evidence="6">AIPP2-like SPOC-like domain-containing protein</fullName>
    </recommendedName>
</protein>
<name>A0ABD1MXX9_9FABA</name>
<keyword evidence="3" id="KW-0862">Zinc</keyword>
<evidence type="ECO:0000259" key="6">
    <source>
        <dbReference type="Pfam" id="PF23121"/>
    </source>
</evidence>
<dbReference type="InterPro" id="IPR049914">
    <property type="entry name" value="PHD1-3/5-6"/>
</dbReference>
<evidence type="ECO:0000256" key="1">
    <source>
        <dbReference type="ARBA" id="ARBA00022723"/>
    </source>
</evidence>
<dbReference type="PANTHER" id="PTHR33304:SF36">
    <property type="entry name" value="GB|AAF26970.1-RELATED"/>
    <property type="match status" value="1"/>
</dbReference>
<dbReference type="InterPro" id="IPR056280">
    <property type="entry name" value="AIPP2-like_SPOC"/>
</dbReference>
<accession>A0ABD1MXX9</accession>
<proteinExistence type="predicted"/>
<comment type="caution">
    <text evidence="7">The sequence shown here is derived from an EMBL/GenBank/DDBJ whole genome shotgun (WGS) entry which is preliminary data.</text>
</comment>
<dbReference type="SUPFAM" id="SSF57903">
    <property type="entry name" value="FYVE/PHD zinc finger"/>
    <property type="match status" value="1"/>
</dbReference>
<dbReference type="InterPro" id="IPR011011">
    <property type="entry name" value="Znf_FYVE_PHD"/>
</dbReference>
<feature type="domain" description="AIPP2-like SPOC-like" evidence="6">
    <location>
        <begin position="218"/>
        <end position="349"/>
    </location>
</feature>
<gene>
    <name evidence="7" type="ORF">Fmac_008639</name>
</gene>
<evidence type="ECO:0000256" key="3">
    <source>
        <dbReference type="ARBA" id="ARBA00022833"/>
    </source>
</evidence>
<keyword evidence="4" id="KW-0805">Transcription regulation</keyword>
<sequence>MCITVCYNVGVVVVVVSPCLPFQNSTMQHQQRKEDTKVELCDICGDRGFPETLVTCTKCHVNREHCYCMRNNTLEIPIYWLCESCGVSNAPRKVNQNIAPKMQRAVKTGKVKYLPQDDAVRLRSGEASVASTIVISKIPSLPPKRNPSISSSKVLGKLSGNEVHRKMTIQHASCPLSNGGILVTDAECNQPNAERNDLKSVEEISNLDHKFLPSYPTWKGQLQFIQFAASRFEARPPCIVNRKAYIFSKEMPSVLQLKSLPALNVLTDIFQDDSPKLNDVALYFLPSENTERSRKNLNSLLNFLNDKKSMLRSYINGVELLVFTSNQLDMNTRGVVAAVNSGQFLWGTFRPRKIDKAVRKVPEMEPVDMDIDMIGGKDLADRVDHFRNVKRESDPFMNVPPGFDAHA</sequence>
<dbReference type="Proteomes" id="UP001603857">
    <property type="component" value="Unassembled WGS sequence"/>
</dbReference>
<dbReference type="Gene3D" id="3.30.40.10">
    <property type="entry name" value="Zinc/RING finger domain, C3HC4 (zinc finger)"/>
    <property type="match status" value="1"/>
</dbReference>
<evidence type="ECO:0000313" key="8">
    <source>
        <dbReference type="Proteomes" id="UP001603857"/>
    </source>
</evidence>
<keyword evidence="2" id="KW-0863">Zinc-finger</keyword>
<dbReference type="EMBL" id="JBGMDY010000003">
    <property type="protein sequence ID" value="KAL2340699.1"/>
    <property type="molecule type" value="Genomic_DNA"/>
</dbReference>
<dbReference type="AlphaFoldDB" id="A0ABD1MXX9"/>
<evidence type="ECO:0000313" key="7">
    <source>
        <dbReference type="EMBL" id="KAL2340699.1"/>
    </source>
</evidence>
<reference evidence="7 8" key="1">
    <citation type="submission" date="2024-08" db="EMBL/GenBank/DDBJ databases">
        <title>Insights into the chromosomal genome structure of Flemingia macrophylla.</title>
        <authorList>
            <person name="Ding Y."/>
            <person name="Zhao Y."/>
            <person name="Bi W."/>
            <person name="Wu M."/>
            <person name="Zhao G."/>
            <person name="Gong Y."/>
            <person name="Li W."/>
            <person name="Zhang P."/>
        </authorList>
    </citation>
    <scope>NUCLEOTIDE SEQUENCE [LARGE SCALE GENOMIC DNA]</scope>
    <source>
        <strain evidence="7">DYQJB</strain>
        <tissue evidence="7">Leaf</tissue>
    </source>
</reference>
<dbReference type="Pfam" id="PF23121">
    <property type="entry name" value="SPOC_AIPP2"/>
    <property type="match status" value="1"/>
</dbReference>